<dbReference type="Pfam" id="PF00126">
    <property type="entry name" value="HTH_1"/>
    <property type="match status" value="1"/>
</dbReference>
<evidence type="ECO:0000256" key="5">
    <source>
        <dbReference type="SAM" id="MobiDB-lite"/>
    </source>
</evidence>
<dbReference type="Gene3D" id="3.40.190.10">
    <property type="entry name" value="Periplasmic binding protein-like II"/>
    <property type="match status" value="2"/>
</dbReference>
<sequence length="346" mass="36453">MATVFEQALDLGEPKRLLIFGAIAESGSIGGAARELGWSQPALSQHMNALEKDLGVTLFDRTPRGIRLTTAGQLARIRANEVAASVTGLRSDLAKAFGLGGRNVRLAGFPSFVIGPLAAALGRLEANAGTQTDSPLHHSYEVSEAEPPEALRLLEDGDSDIAFLFHHEDETPPELAGHITVDLGADHLDLLVPERWNRAGQIQHLNDVADLPWIMGCVRCRSTAERLCRTAGFEPRTRHITDNPGAIQSLVSNGLGVALLPRSARRYSQVPGIDPIALAEAGARRVTAMIPDGLADASEVVDLIDALRASDVTGGGPGAATGSEEAEATTRARATGTAADGYGESR</sequence>
<evidence type="ECO:0000313" key="7">
    <source>
        <dbReference type="EMBL" id="SMX78784.1"/>
    </source>
</evidence>
<dbReference type="SUPFAM" id="SSF46785">
    <property type="entry name" value="Winged helix' DNA-binding domain"/>
    <property type="match status" value="1"/>
</dbReference>
<keyword evidence="4" id="KW-0804">Transcription</keyword>
<gene>
    <name evidence="7" type="ORF">BAUR920_01433</name>
</gene>
<dbReference type="Proteomes" id="UP000234289">
    <property type="component" value="Unassembled WGS sequence"/>
</dbReference>
<dbReference type="GO" id="GO:0032993">
    <property type="term" value="C:protein-DNA complex"/>
    <property type="evidence" value="ECO:0007669"/>
    <property type="project" value="TreeGrafter"/>
</dbReference>
<feature type="region of interest" description="Disordered" evidence="5">
    <location>
        <begin position="312"/>
        <end position="346"/>
    </location>
</feature>
<dbReference type="GO" id="GO:0003677">
    <property type="term" value="F:DNA binding"/>
    <property type="evidence" value="ECO:0007669"/>
    <property type="project" value="UniProtKB-KW"/>
</dbReference>
<dbReference type="SUPFAM" id="SSF53850">
    <property type="entry name" value="Periplasmic binding protein-like II"/>
    <property type="match status" value="1"/>
</dbReference>
<evidence type="ECO:0000256" key="1">
    <source>
        <dbReference type="ARBA" id="ARBA00009437"/>
    </source>
</evidence>
<dbReference type="Gene3D" id="1.10.10.10">
    <property type="entry name" value="Winged helix-like DNA-binding domain superfamily/Winged helix DNA-binding domain"/>
    <property type="match status" value="1"/>
</dbReference>
<feature type="domain" description="HTH lysR-type" evidence="6">
    <location>
        <begin position="13"/>
        <end position="69"/>
    </location>
</feature>
<dbReference type="InterPro" id="IPR036390">
    <property type="entry name" value="WH_DNA-bd_sf"/>
</dbReference>
<keyword evidence="3 7" id="KW-0238">DNA-binding</keyword>
<dbReference type="AlphaFoldDB" id="A0A2H1IUE1"/>
<evidence type="ECO:0000313" key="8">
    <source>
        <dbReference type="Proteomes" id="UP000234289"/>
    </source>
</evidence>
<comment type="similarity">
    <text evidence="1">Belongs to the LysR transcriptional regulatory family.</text>
</comment>
<evidence type="ECO:0000259" key="6">
    <source>
        <dbReference type="PROSITE" id="PS50931"/>
    </source>
</evidence>
<dbReference type="PROSITE" id="PS50931">
    <property type="entry name" value="HTH_LYSR"/>
    <property type="match status" value="1"/>
</dbReference>
<dbReference type="PANTHER" id="PTHR30346:SF29">
    <property type="entry name" value="LYSR SUBSTRATE-BINDING"/>
    <property type="match status" value="1"/>
</dbReference>
<reference evidence="8" key="1">
    <citation type="submission" date="2017-03" db="EMBL/GenBank/DDBJ databases">
        <authorList>
            <person name="Monnet C."/>
        </authorList>
    </citation>
    <scope>NUCLEOTIDE SEQUENCE [LARGE SCALE GENOMIC DNA]</scope>
    <source>
        <strain evidence="8">CNRZ 920</strain>
    </source>
</reference>
<dbReference type="PRINTS" id="PR00039">
    <property type="entry name" value="HTHLYSR"/>
</dbReference>
<proteinExistence type="inferred from homology"/>
<dbReference type="InterPro" id="IPR036388">
    <property type="entry name" value="WH-like_DNA-bd_sf"/>
</dbReference>
<protein>
    <submittedName>
        <fullName evidence="7">DNA-binding transcriptional regulator, LysR family</fullName>
    </submittedName>
</protein>
<feature type="compositionally biased region" description="Low complexity" evidence="5">
    <location>
        <begin position="329"/>
        <end position="339"/>
    </location>
</feature>
<dbReference type="InterPro" id="IPR005119">
    <property type="entry name" value="LysR_subst-bd"/>
</dbReference>
<evidence type="ECO:0000256" key="3">
    <source>
        <dbReference type="ARBA" id="ARBA00023125"/>
    </source>
</evidence>
<evidence type="ECO:0000256" key="2">
    <source>
        <dbReference type="ARBA" id="ARBA00023015"/>
    </source>
</evidence>
<organism evidence="7 8">
    <name type="scientific">Brevibacterium aurantiacum</name>
    <dbReference type="NCBI Taxonomy" id="273384"/>
    <lineage>
        <taxon>Bacteria</taxon>
        <taxon>Bacillati</taxon>
        <taxon>Actinomycetota</taxon>
        <taxon>Actinomycetes</taxon>
        <taxon>Micrococcales</taxon>
        <taxon>Brevibacteriaceae</taxon>
        <taxon>Brevibacterium</taxon>
    </lineage>
</organism>
<evidence type="ECO:0000256" key="4">
    <source>
        <dbReference type="ARBA" id="ARBA00023163"/>
    </source>
</evidence>
<keyword evidence="2" id="KW-0805">Transcription regulation</keyword>
<dbReference type="PANTHER" id="PTHR30346">
    <property type="entry name" value="TRANSCRIPTIONAL DUAL REGULATOR HCAR-RELATED"/>
    <property type="match status" value="1"/>
</dbReference>
<dbReference type="RefSeq" id="WP_257943842.1">
    <property type="nucleotide sequence ID" value="NZ_FXZG01000006.1"/>
</dbReference>
<dbReference type="EMBL" id="FXZG01000006">
    <property type="protein sequence ID" value="SMX78784.1"/>
    <property type="molecule type" value="Genomic_DNA"/>
</dbReference>
<dbReference type="GO" id="GO:0003700">
    <property type="term" value="F:DNA-binding transcription factor activity"/>
    <property type="evidence" value="ECO:0007669"/>
    <property type="project" value="InterPro"/>
</dbReference>
<dbReference type="Pfam" id="PF03466">
    <property type="entry name" value="LysR_substrate"/>
    <property type="match status" value="1"/>
</dbReference>
<accession>A0A2H1IUE1</accession>
<dbReference type="InterPro" id="IPR000847">
    <property type="entry name" value="LysR_HTH_N"/>
</dbReference>
<name>A0A2H1IUE1_BREAU</name>